<comment type="caution">
    <text evidence="1">The sequence shown here is derived from an EMBL/GenBank/DDBJ whole genome shotgun (WGS) entry which is preliminary data.</text>
</comment>
<protein>
    <submittedName>
        <fullName evidence="1">Uncharacterized protein</fullName>
    </submittedName>
</protein>
<name>A0A329MQP1_9BACL</name>
<evidence type="ECO:0000313" key="1">
    <source>
        <dbReference type="EMBL" id="RAV21872.1"/>
    </source>
</evidence>
<organism evidence="1 2">
    <name type="scientific">Paenibacillus contaminans</name>
    <dbReference type="NCBI Taxonomy" id="450362"/>
    <lineage>
        <taxon>Bacteria</taxon>
        <taxon>Bacillati</taxon>
        <taxon>Bacillota</taxon>
        <taxon>Bacilli</taxon>
        <taxon>Bacillales</taxon>
        <taxon>Paenibacillaceae</taxon>
        <taxon>Paenibacillus</taxon>
    </lineage>
</organism>
<accession>A0A329MQP1</accession>
<gene>
    <name evidence="1" type="ORF">DQG23_07410</name>
</gene>
<dbReference type="EMBL" id="QMFB01000003">
    <property type="protein sequence ID" value="RAV21872.1"/>
    <property type="molecule type" value="Genomic_DNA"/>
</dbReference>
<proteinExistence type="predicted"/>
<dbReference type="Proteomes" id="UP000250369">
    <property type="component" value="Unassembled WGS sequence"/>
</dbReference>
<keyword evidence="2" id="KW-1185">Reference proteome</keyword>
<dbReference type="RefSeq" id="WP_113030182.1">
    <property type="nucleotide sequence ID" value="NZ_QMFB01000003.1"/>
</dbReference>
<dbReference type="OrthoDB" id="9951892at2"/>
<sequence length="180" mass="20168">MKRLLPAAVLLVIIGSAFLIQDFRRSYPDIPEAIDRYKKTDGFQMKTLIGGHTFGEEAVYFYVNRKDEIVGVELGKGVFGWMVRGLSTGSGMSLKEVGERHSFTGGINTNNRIIFGLATLDESDRIIINGEDAALIPLGAHLEEEEAKGKYAWAIVFDKRQQSYKKEIIDKDNRKIVESP</sequence>
<evidence type="ECO:0000313" key="2">
    <source>
        <dbReference type="Proteomes" id="UP000250369"/>
    </source>
</evidence>
<reference evidence="1 2" key="1">
    <citation type="journal article" date="2009" name="Int. J. Syst. Evol. Microbiol.">
        <title>Paenibacillus contaminans sp. nov., isolated from a contaminated laboratory plate.</title>
        <authorList>
            <person name="Chou J.H."/>
            <person name="Lee J.H."/>
            <person name="Lin M.C."/>
            <person name="Chang P.S."/>
            <person name="Arun A.B."/>
            <person name="Young C.C."/>
            <person name="Chen W.M."/>
        </authorList>
    </citation>
    <scope>NUCLEOTIDE SEQUENCE [LARGE SCALE GENOMIC DNA]</scope>
    <source>
        <strain evidence="1 2">CKOBP-6</strain>
    </source>
</reference>
<dbReference type="AlphaFoldDB" id="A0A329MQP1"/>